<dbReference type="CDD" id="cd06170">
    <property type="entry name" value="LuxR_C_like"/>
    <property type="match status" value="1"/>
</dbReference>
<evidence type="ECO:0000256" key="1">
    <source>
        <dbReference type="ARBA" id="ARBA00022553"/>
    </source>
</evidence>
<dbReference type="Gene3D" id="3.40.50.2300">
    <property type="match status" value="1"/>
</dbReference>
<keyword evidence="2" id="KW-0805">Transcription regulation</keyword>
<dbReference type="PROSITE" id="PS00622">
    <property type="entry name" value="HTH_LUXR_1"/>
    <property type="match status" value="1"/>
</dbReference>
<dbReference type="SMART" id="SM00448">
    <property type="entry name" value="REC"/>
    <property type="match status" value="1"/>
</dbReference>
<keyword evidence="4" id="KW-0804">Transcription</keyword>
<dbReference type="InterPro" id="IPR011006">
    <property type="entry name" value="CheY-like_superfamily"/>
</dbReference>
<organism evidence="8 9">
    <name type="scientific">Sinosporangium siamense</name>
    <dbReference type="NCBI Taxonomy" id="1367973"/>
    <lineage>
        <taxon>Bacteria</taxon>
        <taxon>Bacillati</taxon>
        <taxon>Actinomycetota</taxon>
        <taxon>Actinomycetes</taxon>
        <taxon>Streptosporangiales</taxon>
        <taxon>Streptosporangiaceae</taxon>
        <taxon>Sinosporangium</taxon>
    </lineage>
</organism>
<evidence type="ECO:0000256" key="4">
    <source>
        <dbReference type="ARBA" id="ARBA00023163"/>
    </source>
</evidence>
<keyword evidence="3 8" id="KW-0238">DNA-binding</keyword>
<dbReference type="Proteomes" id="UP000606172">
    <property type="component" value="Unassembled WGS sequence"/>
</dbReference>
<dbReference type="PROSITE" id="PS50043">
    <property type="entry name" value="HTH_LUXR_2"/>
    <property type="match status" value="1"/>
</dbReference>
<dbReference type="PROSITE" id="PS50110">
    <property type="entry name" value="RESPONSE_REGULATORY"/>
    <property type="match status" value="1"/>
</dbReference>
<reference evidence="8" key="1">
    <citation type="submission" date="2021-01" db="EMBL/GenBank/DDBJ databases">
        <title>Whole genome shotgun sequence of Sinosporangium siamense NBRC 109515.</title>
        <authorList>
            <person name="Komaki H."/>
            <person name="Tamura T."/>
        </authorList>
    </citation>
    <scope>NUCLEOTIDE SEQUENCE</scope>
    <source>
        <strain evidence="8">NBRC 109515</strain>
    </source>
</reference>
<evidence type="ECO:0000256" key="5">
    <source>
        <dbReference type="PROSITE-ProRule" id="PRU00169"/>
    </source>
</evidence>
<dbReference type="GO" id="GO:0000160">
    <property type="term" value="P:phosphorelay signal transduction system"/>
    <property type="evidence" value="ECO:0007669"/>
    <property type="project" value="InterPro"/>
</dbReference>
<dbReference type="CDD" id="cd17535">
    <property type="entry name" value="REC_NarL-like"/>
    <property type="match status" value="1"/>
</dbReference>
<dbReference type="Pfam" id="PF00196">
    <property type="entry name" value="GerE"/>
    <property type="match status" value="1"/>
</dbReference>
<evidence type="ECO:0000313" key="9">
    <source>
        <dbReference type="Proteomes" id="UP000606172"/>
    </source>
</evidence>
<evidence type="ECO:0000259" key="7">
    <source>
        <dbReference type="PROSITE" id="PS50110"/>
    </source>
</evidence>
<gene>
    <name evidence="8" type="ORF">Ssi02_76120</name>
</gene>
<dbReference type="SUPFAM" id="SSF52172">
    <property type="entry name" value="CheY-like"/>
    <property type="match status" value="1"/>
</dbReference>
<evidence type="ECO:0000256" key="3">
    <source>
        <dbReference type="ARBA" id="ARBA00023125"/>
    </source>
</evidence>
<dbReference type="InterPro" id="IPR001789">
    <property type="entry name" value="Sig_transdc_resp-reg_receiver"/>
</dbReference>
<dbReference type="InterPro" id="IPR000792">
    <property type="entry name" value="Tscrpt_reg_LuxR_C"/>
</dbReference>
<dbReference type="SMART" id="SM00421">
    <property type="entry name" value="HTH_LUXR"/>
    <property type="match status" value="1"/>
</dbReference>
<proteinExistence type="predicted"/>
<dbReference type="Pfam" id="PF00072">
    <property type="entry name" value="Response_reg"/>
    <property type="match status" value="1"/>
</dbReference>
<feature type="domain" description="HTH luxR-type" evidence="6">
    <location>
        <begin position="158"/>
        <end position="223"/>
    </location>
</feature>
<sequence>MTPIRVLIADDQELVRSALKAMLSRRADLSVVGEAADGWQAVDQTFALKPDLVVMDVRMPGLTGVEATERILRDWPHSGPRPRILVLTTFDHDEYIHSALRAGAGGFILKTATPDQLADAIRVVAAGEAMLAPSVTRRLIAAFATVPAALLHRPPRPDAARLAGLTQRELEVLILVAQGRSNAQIAEALDLTVTNVKSRINRILTRLGLENRVQAAILAYENGLLDGLTS</sequence>
<accession>A0A919VBA8</accession>
<keyword evidence="9" id="KW-1185">Reference proteome</keyword>
<evidence type="ECO:0000259" key="6">
    <source>
        <dbReference type="PROSITE" id="PS50043"/>
    </source>
</evidence>
<dbReference type="RefSeq" id="WP_204033078.1">
    <property type="nucleotide sequence ID" value="NZ_BOOW01000058.1"/>
</dbReference>
<dbReference type="GO" id="GO:0006355">
    <property type="term" value="P:regulation of DNA-templated transcription"/>
    <property type="evidence" value="ECO:0007669"/>
    <property type="project" value="InterPro"/>
</dbReference>
<comment type="caution">
    <text evidence="8">The sequence shown here is derived from an EMBL/GenBank/DDBJ whole genome shotgun (WGS) entry which is preliminary data.</text>
</comment>
<keyword evidence="1 5" id="KW-0597">Phosphoprotein</keyword>
<dbReference type="PANTHER" id="PTHR43214:SF24">
    <property type="entry name" value="TRANSCRIPTIONAL REGULATORY PROTEIN NARL-RELATED"/>
    <property type="match status" value="1"/>
</dbReference>
<protein>
    <submittedName>
        <fullName evidence="8">DNA-binding response regulator</fullName>
    </submittedName>
</protein>
<dbReference type="SUPFAM" id="SSF46894">
    <property type="entry name" value="C-terminal effector domain of the bipartite response regulators"/>
    <property type="match status" value="1"/>
</dbReference>
<evidence type="ECO:0000256" key="2">
    <source>
        <dbReference type="ARBA" id="ARBA00023015"/>
    </source>
</evidence>
<dbReference type="AlphaFoldDB" id="A0A919VBA8"/>
<dbReference type="EMBL" id="BOOW01000058">
    <property type="protein sequence ID" value="GII97381.1"/>
    <property type="molecule type" value="Genomic_DNA"/>
</dbReference>
<dbReference type="PANTHER" id="PTHR43214">
    <property type="entry name" value="TWO-COMPONENT RESPONSE REGULATOR"/>
    <property type="match status" value="1"/>
</dbReference>
<name>A0A919VBA8_9ACTN</name>
<dbReference type="InterPro" id="IPR039420">
    <property type="entry name" value="WalR-like"/>
</dbReference>
<feature type="domain" description="Response regulatory" evidence="7">
    <location>
        <begin position="5"/>
        <end position="125"/>
    </location>
</feature>
<dbReference type="InterPro" id="IPR058245">
    <property type="entry name" value="NreC/VraR/RcsB-like_REC"/>
</dbReference>
<feature type="modified residue" description="4-aspartylphosphate" evidence="5">
    <location>
        <position position="56"/>
    </location>
</feature>
<dbReference type="InterPro" id="IPR016032">
    <property type="entry name" value="Sig_transdc_resp-reg_C-effctor"/>
</dbReference>
<dbReference type="PRINTS" id="PR00038">
    <property type="entry name" value="HTHLUXR"/>
</dbReference>
<evidence type="ECO:0000313" key="8">
    <source>
        <dbReference type="EMBL" id="GII97381.1"/>
    </source>
</evidence>
<dbReference type="GO" id="GO:0003677">
    <property type="term" value="F:DNA binding"/>
    <property type="evidence" value="ECO:0007669"/>
    <property type="project" value="UniProtKB-KW"/>
</dbReference>